<dbReference type="EMBL" id="HBGF01008823">
    <property type="protein sequence ID" value="CAD9098516.1"/>
    <property type="molecule type" value="Transcribed_RNA"/>
</dbReference>
<name>A0A7S1PRY7_NEODS</name>
<sequence length="658" mass="68194">MSSDRSLEAAQAFSLDTLKRFDDCCCLVNVFRLVPGVGIPGLMRFVEHLRHPPQPGLRYVAAAVVPPSLRRTAAVREFVSIDVFDSPEHIVRGMAALRANGPLSDMLNETVDMANARIWLGPIPDIPLEIAATIGLPNAEEVPAAVPAAAEVAASETGSNQDFEDSMGSLDPTASTDEKCGVRPAATVTVSRPPLDAMNDSIVSDDGTARSSLVAEPPSPRPDDPAAGFSARDPFSRHFFTDVYCDLDPRCPSGVVFAAHVYSYEPPWVRSLAPALPAIGLPSSGPTFADPHVFHPAGFHGGASGRPFFTYQHRPWLPAAADRHALVSAMAAATGSPPPPASARKSPPDALAPVADGSAHGTSTASDAATEAASAALAQTASMLLETGVRPSNVRCAPVPGSLLASPGTGPVRIGTTVAAASSSTSGGGSPDSFRGPTTTTSPEGDAPPAERPRAKRPAGVFGRFCVRVVVANAGDRARRCFMDAARVGAVPVPGDVVLTQMVPPPDAPGVAKAVPPPRVPKPKVAFVESVGSWSRAKSVPGQRLATVMRLATIADVHTSERVVAAPIVAGADIINEVAEALGCSHAEVGIVRLWSSTVRRATFVELPARIGDAADHERRAAAAAATRRIGARVMGGDVFFVTLATSNDDTSGAEHQV</sequence>
<feature type="region of interest" description="Disordered" evidence="1">
    <location>
        <begin position="419"/>
        <end position="456"/>
    </location>
</feature>
<evidence type="ECO:0000313" key="2">
    <source>
        <dbReference type="EMBL" id="CAD9098516.1"/>
    </source>
</evidence>
<organism evidence="2">
    <name type="scientific">Neobodo designis</name>
    <name type="common">Flagellated protozoan</name>
    <name type="synonym">Bodo designis</name>
    <dbReference type="NCBI Taxonomy" id="312471"/>
    <lineage>
        <taxon>Eukaryota</taxon>
        <taxon>Discoba</taxon>
        <taxon>Euglenozoa</taxon>
        <taxon>Kinetoplastea</taxon>
        <taxon>Metakinetoplastina</taxon>
        <taxon>Neobodonida</taxon>
        <taxon>Neobodo</taxon>
    </lineage>
</organism>
<reference evidence="2" key="1">
    <citation type="submission" date="2021-01" db="EMBL/GenBank/DDBJ databases">
        <authorList>
            <person name="Corre E."/>
            <person name="Pelletier E."/>
            <person name="Niang G."/>
            <person name="Scheremetjew M."/>
            <person name="Finn R."/>
            <person name="Kale V."/>
            <person name="Holt S."/>
            <person name="Cochrane G."/>
            <person name="Meng A."/>
            <person name="Brown T."/>
            <person name="Cohen L."/>
        </authorList>
    </citation>
    <scope>NUCLEOTIDE SEQUENCE</scope>
    <source>
        <strain evidence="2">CCAP 1951/1</strain>
    </source>
</reference>
<feature type="region of interest" description="Disordered" evidence="1">
    <location>
        <begin position="330"/>
        <end position="367"/>
    </location>
</feature>
<dbReference type="AlphaFoldDB" id="A0A7S1PRY7"/>
<accession>A0A7S1PRY7</accession>
<gene>
    <name evidence="2" type="ORF">NDES1114_LOCUS5910</name>
</gene>
<protein>
    <submittedName>
        <fullName evidence="2">Uncharacterized protein</fullName>
    </submittedName>
</protein>
<proteinExistence type="predicted"/>
<evidence type="ECO:0000256" key="1">
    <source>
        <dbReference type="SAM" id="MobiDB-lite"/>
    </source>
</evidence>
<feature type="region of interest" description="Disordered" evidence="1">
    <location>
        <begin position="153"/>
        <end position="230"/>
    </location>
</feature>